<keyword evidence="1" id="KW-1133">Transmembrane helix</keyword>
<name>A0A650MLB5_9CLOT</name>
<reference evidence="2" key="2">
    <citation type="submission" date="2021-10" db="EMBL/GenBank/DDBJ databases">
        <authorList>
            <person name="Mesa V."/>
        </authorList>
    </citation>
    <scope>NUCLEOTIDE SEQUENCE</scope>
    <source>
        <strain evidence="2">CC3_PB</strain>
    </source>
</reference>
<gene>
    <name evidence="2" type="ORF">CNEO_42952</name>
    <name evidence="3" type="ORF">CNEONATNEC25_02399</name>
</gene>
<protein>
    <submittedName>
        <fullName evidence="3">Uncharacterized protein</fullName>
    </submittedName>
</protein>
<dbReference type="Gene3D" id="1.20.1640.10">
    <property type="entry name" value="Multidrug efflux transporter AcrB transmembrane domain"/>
    <property type="match status" value="1"/>
</dbReference>
<dbReference type="Proteomes" id="UP000431451">
    <property type="component" value="Unassembled WGS sequence"/>
</dbReference>
<sequence length="52" mass="5813">MITPSILALVIICLIFVMQFGHLREPLMIMGTIPLSFICIIWGLKFTGYSIG</sequence>
<dbReference type="EMBL" id="UWJD01000002">
    <property type="protein sequence ID" value="VCT84798.1"/>
    <property type="molecule type" value="Genomic_DNA"/>
</dbReference>
<dbReference type="RefSeq" id="WP_125149838.1">
    <property type="nucleotide sequence ID" value="NZ_CAKJVE010000004.1"/>
</dbReference>
<dbReference type="SUPFAM" id="SSF82866">
    <property type="entry name" value="Multidrug efflux transporter AcrB transmembrane domain"/>
    <property type="match status" value="1"/>
</dbReference>
<feature type="transmembrane region" description="Helical" evidence="1">
    <location>
        <begin position="30"/>
        <end position="51"/>
    </location>
</feature>
<dbReference type="Proteomes" id="UP000789738">
    <property type="component" value="Unassembled WGS sequence"/>
</dbReference>
<proteinExistence type="predicted"/>
<evidence type="ECO:0000313" key="4">
    <source>
        <dbReference type="Proteomes" id="UP000431451"/>
    </source>
</evidence>
<accession>A0A650MLB5</accession>
<feature type="transmembrane region" description="Helical" evidence="1">
    <location>
        <begin position="6"/>
        <end position="23"/>
    </location>
</feature>
<organism evidence="3 4">
    <name type="scientific">Clostridium neonatale</name>
    <dbReference type="NCBI Taxonomy" id="137838"/>
    <lineage>
        <taxon>Bacteria</taxon>
        <taxon>Bacillati</taxon>
        <taxon>Bacillota</taxon>
        <taxon>Clostridia</taxon>
        <taxon>Eubacteriales</taxon>
        <taxon>Clostridiaceae</taxon>
        <taxon>Clostridium</taxon>
    </lineage>
</organism>
<dbReference type="EMBL" id="CAKJVE010000004">
    <property type="protein sequence ID" value="CAG9707310.1"/>
    <property type="molecule type" value="Genomic_DNA"/>
</dbReference>
<evidence type="ECO:0000313" key="2">
    <source>
        <dbReference type="EMBL" id="CAG9707310.1"/>
    </source>
</evidence>
<keyword evidence="1" id="KW-0812">Transmembrane</keyword>
<evidence type="ECO:0000256" key="1">
    <source>
        <dbReference type="SAM" id="Phobius"/>
    </source>
</evidence>
<keyword evidence="1" id="KW-0472">Membrane</keyword>
<dbReference type="AlphaFoldDB" id="A0A650MLB5"/>
<evidence type="ECO:0000313" key="3">
    <source>
        <dbReference type="EMBL" id="VCT84798.1"/>
    </source>
</evidence>
<reference evidence="3 4" key="1">
    <citation type="submission" date="2018-06" db="EMBL/GenBank/DDBJ databases">
        <authorList>
            <consortium name="IHU Genomes"/>
        </authorList>
    </citation>
    <scope>NUCLEOTIDE SEQUENCE [LARGE SCALE GENOMIC DNA]</scope>
    <source>
        <strain evidence="3 4">NEC25</strain>
    </source>
</reference>